<name>A0A316Z631_9BASI</name>
<dbReference type="AlphaFoldDB" id="A0A316Z631"/>
<dbReference type="RefSeq" id="XP_025596793.1">
    <property type="nucleotide sequence ID" value="XM_025745897.1"/>
</dbReference>
<sequence length="194" mass="20817">MRQERNVRRCSLGAAAAGQRCGARVPPADPLGPGCRGGAQRASPLGAAPRIIAPLPLQDPRRHFARCRRLRHDAACSVQRWRAACLICRLLRRCRSMPDTDSRQGAERGASAAARRTAPCTLMLLSAQVLTKAPGQRSRSKPPVCAEQRGCRRVLLRANLALTTRPDAPALRRATAPGLLPPVECRSEGTAPAG</sequence>
<feature type="region of interest" description="Disordered" evidence="1">
    <location>
        <begin position="168"/>
        <end position="194"/>
    </location>
</feature>
<accession>A0A316Z631</accession>
<proteinExistence type="predicted"/>
<gene>
    <name evidence="2" type="ORF">FA09DRAFT_91804</name>
</gene>
<keyword evidence="3" id="KW-1185">Reference proteome</keyword>
<reference evidence="2 3" key="1">
    <citation type="journal article" date="2018" name="Mol. Biol. Evol.">
        <title>Broad Genomic Sampling Reveals a Smut Pathogenic Ancestry of the Fungal Clade Ustilaginomycotina.</title>
        <authorList>
            <person name="Kijpornyongpan T."/>
            <person name="Mondo S.J."/>
            <person name="Barry K."/>
            <person name="Sandor L."/>
            <person name="Lee J."/>
            <person name="Lipzen A."/>
            <person name="Pangilinan J."/>
            <person name="LaButti K."/>
            <person name="Hainaut M."/>
            <person name="Henrissat B."/>
            <person name="Grigoriev I.V."/>
            <person name="Spatafora J.W."/>
            <person name="Aime M.C."/>
        </authorList>
    </citation>
    <scope>NUCLEOTIDE SEQUENCE [LARGE SCALE GENOMIC DNA]</scope>
    <source>
        <strain evidence="2 3">MCA 4186</strain>
    </source>
</reference>
<evidence type="ECO:0000313" key="3">
    <source>
        <dbReference type="Proteomes" id="UP000245946"/>
    </source>
</evidence>
<dbReference type="EMBL" id="KZ819299">
    <property type="protein sequence ID" value="PWN96514.1"/>
    <property type="molecule type" value="Genomic_DNA"/>
</dbReference>
<evidence type="ECO:0000313" key="2">
    <source>
        <dbReference type="EMBL" id="PWN96514.1"/>
    </source>
</evidence>
<protein>
    <submittedName>
        <fullName evidence="2">Uncharacterized protein</fullName>
    </submittedName>
</protein>
<organism evidence="2 3">
    <name type="scientific">Tilletiopsis washingtonensis</name>
    <dbReference type="NCBI Taxonomy" id="58919"/>
    <lineage>
        <taxon>Eukaryota</taxon>
        <taxon>Fungi</taxon>
        <taxon>Dikarya</taxon>
        <taxon>Basidiomycota</taxon>
        <taxon>Ustilaginomycotina</taxon>
        <taxon>Exobasidiomycetes</taxon>
        <taxon>Entylomatales</taxon>
        <taxon>Entylomatales incertae sedis</taxon>
        <taxon>Tilletiopsis</taxon>
    </lineage>
</organism>
<dbReference type="Proteomes" id="UP000245946">
    <property type="component" value="Unassembled WGS sequence"/>
</dbReference>
<dbReference type="GeneID" id="37273441"/>
<evidence type="ECO:0000256" key="1">
    <source>
        <dbReference type="SAM" id="MobiDB-lite"/>
    </source>
</evidence>